<feature type="domain" description="Carboxylesterase type B" evidence="6">
    <location>
        <begin position="5"/>
        <end position="531"/>
    </location>
</feature>
<dbReference type="Pfam" id="PF00135">
    <property type="entry name" value="COesterase"/>
    <property type="match status" value="1"/>
</dbReference>
<evidence type="ECO:0000256" key="3">
    <source>
        <dbReference type="ARBA" id="ARBA00022801"/>
    </source>
</evidence>
<protein>
    <recommendedName>
        <fullName evidence="5">Carboxylic ester hydrolase</fullName>
        <ecNumber evidence="5">3.1.1.-</ecNumber>
    </recommendedName>
</protein>
<dbReference type="SUPFAM" id="SSF53474">
    <property type="entry name" value="alpha/beta-Hydrolases"/>
    <property type="match status" value="1"/>
</dbReference>
<evidence type="ECO:0000256" key="1">
    <source>
        <dbReference type="ARBA" id="ARBA00005964"/>
    </source>
</evidence>
<sequence length="539" mass="60545">MNGTAVVTTRQGKLRGKRVMTANGVAYYSFKGIPYAKPPIGALRFKAPQEPEPWLGVRDALADGAPCPQIDEVFKEDYKGDEDCLFLNVYSPQIPSWAKCTLRAVMVWIHGGAFCSGSVCTSVFGPQFLIEKDVVLVTMNYRLGALGFLSTGDSVIPGNNGLKDQVMALRWVQQNIAQFGGDPDNVTLFGESAGGTCVHLHLLSPMSKGLFHRAIAQSGSSLNPWSFDRKPRLRAFSFGEALGFKTDDSQKLADFLRTVHPKLLIEAVPQARKFEPERDLGITFFKPTSEPRTSTEDVFLPDRPEVLMAARKFHKVPLITGAVENEGIFAVKEVIEKPSLISRFNGRFELLVPKELNSKKNPDKYQEDVGRIKKFYFGDEAISRQNLERYIAMNGDIMILNGVYKQAKIHSALSSAPVYFYIFTFDGKRGLMKRAVGGSRFRGPCHGDELPYIFHVDMLRKMDPKSPEMRTVERIVRLWTNFAKTGNPTPDGDSLLQIKWRPVTTSVFPCMNIGPALRIDHFPEMKKRMEFWDDLDEEV</sequence>
<dbReference type="OrthoDB" id="19653at2759"/>
<keyword evidence="4" id="KW-0325">Glycoprotein</keyword>
<dbReference type="PROSITE" id="PS00941">
    <property type="entry name" value="CARBOXYLESTERASE_B_2"/>
    <property type="match status" value="1"/>
</dbReference>
<dbReference type="PROSITE" id="PS00122">
    <property type="entry name" value="CARBOXYLESTERASE_B_1"/>
    <property type="match status" value="1"/>
</dbReference>
<evidence type="ECO:0000256" key="4">
    <source>
        <dbReference type="ARBA" id="ARBA00023180"/>
    </source>
</evidence>
<keyword evidence="8" id="KW-1185">Reference proteome</keyword>
<dbReference type="AlphaFoldDB" id="A0A2J7RMP4"/>
<dbReference type="EMBL" id="NEVH01002552">
    <property type="protein sequence ID" value="PNF42092.1"/>
    <property type="molecule type" value="Genomic_DNA"/>
</dbReference>
<keyword evidence="3 5" id="KW-0378">Hydrolase</keyword>
<evidence type="ECO:0000256" key="2">
    <source>
        <dbReference type="ARBA" id="ARBA00022487"/>
    </source>
</evidence>
<dbReference type="Proteomes" id="UP000235965">
    <property type="component" value="Unassembled WGS sequence"/>
</dbReference>
<dbReference type="CDD" id="cd00312">
    <property type="entry name" value="Esterase_lipase"/>
    <property type="match status" value="1"/>
</dbReference>
<accession>A0A2J7RMP4</accession>
<dbReference type="InterPro" id="IPR019819">
    <property type="entry name" value="Carboxylesterase_B_CS"/>
</dbReference>
<dbReference type="InParanoid" id="A0A2J7RMP4"/>
<organism evidence="7 8">
    <name type="scientific">Cryptotermes secundus</name>
    <dbReference type="NCBI Taxonomy" id="105785"/>
    <lineage>
        <taxon>Eukaryota</taxon>
        <taxon>Metazoa</taxon>
        <taxon>Ecdysozoa</taxon>
        <taxon>Arthropoda</taxon>
        <taxon>Hexapoda</taxon>
        <taxon>Insecta</taxon>
        <taxon>Pterygota</taxon>
        <taxon>Neoptera</taxon>
        <taxon>Polyneoptera</taxon>
        <taxon>Dictyoptera</taxon>
        <taxon>Blattodea</taxon>
        <taxon>Blattoidea</taxon>
        <taxon>Termitoidae</taxon>
        <taxon>Kalotermitidae</taxon>
        <taxon>Cryptotermitinae</taxon>
        <taxon>Cryptotermes</taxon>
    </lineage>
</organism>
<dbReference type="STRING" id="105785.A0A2J7RMP4"/>
<dbReference type="InterPro" id="IPR002018">
    <property type="entry name" value="CarbesteraseB"/>
</dbReference>
<dbReference type="PANTHER" id="PTHR43142">
    <property type="entry name" value="CARBOXYLIC ESTER HYDROLASE"/>
    <property type="match status" value="1"/>
</dbReference>
<dbReference type="PANTHER" id="PTHR43142:SF1">
    <property type="entry name" value="CARBOXYLIC ESTER HYDROLASE"/>
    <property type="match status" value="1"/>
</dbReference>
<dbReference type="Gene3D" id="3.40.50.1820">
    <property type="entry name" value="alpha/beta hydrolase"/>
    <property type="match status" value="1"/>
</dbReference>
<proteinExistence type="inferred from homology"/>
<dbReference type="InterPro" id="IPR029058">
    <property type="entry name" value="AB_hydrolase_fold"/>
</dbReference>
<evidence type="ECO:0000313" key="7">
    <source>
        <dbReference type="EMBL" id="PNF42092.1"/>
    </source>
</evidence>
<keyword evidence="2" id="KW-0719">Serine esterase</keyword>
<dbReference type="InterPro" id="IPR019826">
    <property type="entry name" value="Carboxylesterase_B_AS"/>
</dbReference>
<name>A0A2J7RMP4_9NEOP</name>
<reference evidence="7 8" key="1">
    <citation type="submission" date="2017-12" db="EMBL/GenBank/DDBJ databases">
        <title>Hemimetabolous genomes reveal molecular basis of termite eusociality.</title>
        <authorList>
            <person name="Harrison M.C."/>
            <person name="Jongepier E."/>
            <person name="Robertson H.M."/>
            <person name="Arning N."/>
            <person name="Bitard-Feildel T."/>
            <person name="Chao H."/>
            <person name="Childers C.P."/>
            <person name="Dinh H."/>
            <person name="Doddapaneni H."/>
            <person name="Dugan S."/>
            <person name="Gowin J."/>
            <person name="Greiner C."/>
            <person name="Han Y."/>
            <person name="Hu H."/>
            <person name="Hughes D.S.T."/>
            <person name="Huylmans A.-K."/>
            <person name="Kemena C."/>
            <person name="Kremer L.P.M."/>
            <person name="Lee S.L."/>
            <person name="Lopez-Ezquerra A."/>
            <person name="Mallet L."/>
            <person name="Monroy-Kuhn J.M."/>
            <person name="Moser A."/>
            <person name="Murali S.C."/>
            <person name="Muzny D.M."/>
            <person name="Otani S."/>
            <person name="Piulachs M.-D."/>
            <person name="Poelchau M."/>
            <person name="Qu J."/>
            <person name="Schaub F."/>
            <person name="Wada-Katsumata A."/>
            <person name="Worley K.C."/>
            <person name="Xie Q."/>
            <person name="Ylla G."/>
            <person name="Poulsen M."/>
            <person name="Gibbs R.A."/>
            <person name="Schal C."/>
            <person name="Richards S."/>
            <person name="Belles X."/>
            <person name="Korb J."/>
            <person name="Bornberg-Bauer E."/>
        </authorList>
    </citation>
    <scope>NUCLEOTIDE SEQUENCE [LARGE SCALE GENOMIC DNA]</scope>
    <source>
        <tissue evidence="7">Whole body</tissue>
    </source>
</reference>
<comment type="similarity">
    <text evidence="1 5">Belongs to the type-B carboxylesterase/lipase family.</text>
</comment>
<dbReference type="GO" id="GO:0052689">
    <property type="term" value="F:carboxylic ester hydrolase activity"/>
    <property type="evidence" value="ECO:0007669"/>
    <property type="project" value="UniProtKB-KW"/>
</dbReference>
<evidence type="ECO:0000259" key="6">
    <source>
        <dbReference type="Pfam" id="PF00135"/>
    </source>
</evidence>
<evidence type="ECO:0000256" key="5">
    <source>
        <dbReference type="RuleBase" id="RU361235"/>
    </source>
</evidence>
<gene>
    <name evidence="7" type="ORF">B7P43_G10292</name>
</gene>
<dbReference type="FunFam" id="3.40.50.1820:FF:000092">
    <property type="entry name" value="Carboxylic ester hydrolase"/>
    <property type="match status" value="1"/>
</dbReference>
<comment type="caution">
    <text evidence="7">The sequence shown here is derived from an EMBL/GenBank/DDBJ whole genome shotgun (WGS) entry which is preliminary data.</text>
</comment>
<evidence type="ECO:0000313" key="8">
    <source>
        <dbReference type="Proteomes" id="UP000235965"/>
    </source>
</evidence>
<dbReference type="EC" id="3.1.1.-" evidence="5"/>